<name>V6LSJ8_9EUKA</name>
<organism evidence="1">
    <name type="scientific">Spironucleus salmonicida</name>
    <dbReference type="NCBI Taxonomy" id="348837"/>
    <lineage>
        <taxon>Eukaryota</taxon>
        <taxon>Metamonada</taxon>
        <taxon>Diplomonadida</taxon>
        <taxon>Hexamitidae</taxon>
        <taxon>Hexamitinae</taxon>
        <taxon>Spironucleus</taxon>
    </lineage>
</organism>
<reference evidence="1" key="1">
    <citation type="journal article" date="2014" name="PLoS Genet.">
        <title>The Genome of Spironucleus salmonicida Highlights a Fish Pathogen Adapted to Fluctuating Environments.</title>
        <authorList>
            <person name="Xu F."/>
            <person name="Jerlstrom-Hultqvist J."/>
            <person name="Einarsson E."/>
            <person name="Astvaldsson A."/>
            <person name="Svard S.G."/>
            <person name="Andersson J.O."/>
        </authorList>
    </citation>
    <scope>NUCLEOTIDE SEQUENCE</scope>
</reference>
<gene>
    <name evidence="1" type="ORF">SS50377_16483</name>
</gene>
<proteinExistence type="predicted"/>
<sequence>MKRKYHIIQYCDQIISEQYLTIYITLSGIAQSYYILRLFLKTSINIYSLIIGNRRIKNMLEQLAQGEGAEGLLLQNRVDLGVQDMLGDDDLSF</sequence>
<evidence type="ECO:0000313" key="1">
    <source>
        <dbReference type="EMBL" id="EST43749.1"/>
    </source>
</evidence>
<dbReference type="EMBL" id="KI546134">
    <property type="protein sequence ID" value="EST43749.1"/>
    <property type="molecule type" value="Genomic_DNA"/>
</dbReference>
<dbReference type="AlphaFoldDB" id="V6LSJ8"/>
<protein>
    <submittedName>
        <fullName evidence="1">Uncharacterized protein</fullName>
    </submittedName>
</protein>
<accession>V6LSJ8</accession>